<protein>
    <recommendedName>
        <fullName evidence="1">Ethanolamine ammonia-lyase large subunit</fullName>
        <shortName evidence="1">EAL large subunit</shortName>
        <ecNumber evidence="1">4.3.1.7</ecNumber>
    </recommendedName>
</protein>
<feature type="binding site" evidence="1">
    <location>
        <position position="194"/>
    </location>
    <ligand>
        <name>adenosylcob(III)alamin</name>
        <dbReference type="ChEBI" id="CHEBI:18408"/>
    </ligand>
</feature>
<dbReference type="Gene3D" id="2.30.170.30">
    <property type="entry name" value="ethanolamine ammonia-lyase heavy chain domain like"/>
    <property type="match status" value="1"/>
</dbReference>
<organism evidence="2">
    <name type="scientific">uncultured Eubacteriales bacterium</name>
    <dbReference type="NCBI Taxonomy" id="172733"/>
    <lineage>
        <taxon>Bacteria</taxon>
        <taxon>Bacillati</taxon>
        <taxon>Bacillota</taxon>
        <taxon>Clostridia</taxon>
        <taxon>Eubacteriales</taxon>
        <taxon>environmental samples</taxon>
    </lineage>
</organism>
<keyword evidence="1" id="KW-0170">Cobalt</keyword>
<sequence length="456" mass="50296">MILKTKLFGHVYEFKSVREVMAKANEEKSGDKLAGIAAESAEERIAAKVVLSHLTLNDLRNNPAVPYEQDEVTRIIQDAVNETIFNDFKNMTVAEFREWLLDVRTTPEMIRRASRGITSEIVAGVCKLMSNLDLIYGAKKMRVTAHCNTTIGLPGTFSARLQPNHTTDDPKGIIASVMEGLSLGCGDAVIGLNPVDDSVESVARILKMFDEFKNKWDIPTQICVLAHVTTQTAAAKQFGAPLDLMFQSIAGSQKGNEAFGLTAEMLDEGRATMLSRGTCTGPNVMYFETGQGSELSSEAHHGWDQVTMEARCYGFAKRYQPFLVNTVVGFIGPEYLYDSKQVTRAGLEDHFMGKLTGIPMGCDACYTNHMKTDQNDIENLATLLVAAGCNYIMGVPQGDDCMLMYQCTGYHEAAALREVFGLRPIHEFDMWLEKMGFSENGKLTPKAGDASVFLKR</sequence>
<keyword evidence="1 2" id="KW-0456">Lyase</keyword>
<dbReference type="InterPro" id="IPR010628">
    <property type="entry name" value="EutB"/>
</dbReference>
<evidence type="ECO:0000313" key="2">
    <source>
        <dbReference type="EMBL" id="SBW11676.1"/>
    </source>
</evidence>
<dbReference type="InterPro" id="IPR013785">
    <property type="entry name" value="Aldolase_TIM"/>
</dbReference>
<dbReference type="GO" id="GO:0006520">
    <property type="term" value="P:amino acid metabolic process"/>
    <property type="evidence" value="ECO:0007669"/>
    <property type="project" value="InterPro"/>
</dbReference>
<reference evidence="2" key="1">
    <citation type="submission" date="2016-04" db="EMBL/GenBank/DDBJ databases">
        <authorList>
            <person name="Evans L.H."/>
            <person name="Alamgir A."/>
            <person name="Owens N."/>
            <person name="Weber N.D."/>
            <person name="Virtaneva K."/>
            <person name="Barbian K."/>
            <person name="Babar A."/>
            <person name="Rosenke K."/>
        </authorList>
    </citation>
    <scope>NUCLEOTIDE SEQUENCE</scope>
    <source>
        <strain evidence="2">86</strain>
    </source>
</reference>
<dbReference type="UniPathway" id="UPA00560"/>
<dbReference type="EMBL" id="FLUN01000001">
    <property type="protein sequence ID" value="SBW11676.1"/>
    <property type="molecule type" value="Genomic_DNA"/>
</dbReference>
<proteinExistence type="inferred from homology"/>
<comment type="cofactor">
    <cofactor evidence="1">
        <name>adenosylcob(III)alamin</name>
        <dbReference type="ChEBI" id="CHEBI:18408"/>
    </cofactor>
    <text evidence="1">Binds between the large and small subunits.</text>
</comment>
<comment type="catalytic activity">
    <reaction evidence="1">
        <text>ethanolamine = acetaldehyde + NH4(+)</text>
        <dbReference type="Rhea" id="RHEA:15313"/>
        <dbReference type="ChEBI" id="CHEBI:15343"/>
        <dbReference type="ChEBI" id="CHEBI:28938"/>
        <dbReference type="ChEBI" id="CHEBI:57603"/>
        <dbReference type="EC" id="4.3.1.7"/>
    </reaction>
</comment>
<dbReference type="FunFam" id="3.20.20.70:FF:000055">
    <property type="entry name" value="Ethanolamine ammonia-lyase heavy chain"/>
    <property type="match status" value="1"/>
</dbReference>
<dbReference type="InterPro" id="IPR044941">
    <property type="entry name" value="EutB_N_sf"/>
</dbReference>
<dbReference type="InterPro" id="IPR044939">
    <property type="entry name" value="EutB_dom_2_sf"/>
</dbReference>
<dbReference type="GO" id="GO:0046336">
    <property type="term" value="P:ethanolamine catabolic process"/>
    <property type="evidence" value="ECO:0007669"/>
    <property type="project" value="UniProtKB-UniRule"/>
</dbReference>
<feature type="binding site" evidence="1">
    <location>
        <position position="288"/>
    </location>
    <ligand>
        <name>substrate</name>
    </ligand>
</feature>
<dbReference type="PANTHER" id="PTHR39329">
    <property type="entry name" value="ETHANOLAMINE AMMONIA-LYASE HEAVY CHAIN"/>
    <property type="match status" value="1"/>
</dbReference>
<comment type="subunit">
    <text evidence="1">The basic unit is a heterodimer which dimerizes to form tetramers. The heterotetramers trimerize; 6 large subunits form a core ring with 6 small subunits projecting outwards.</text>
</comment>
<dbReference type="GO" id="GO:0005829">
    <property type="term" value="C:cytosol"/>
    <property type="evidence" value="ECO:0007669"/>
    <property type="project" value="TreeGrafter"/>
</dbReference>
<feature type="binding site" evidence="1">
    <location>
        <position position="193"/>
    </location>
    <ligand>
        <name>substrate</name>
    </ligand>
</feature>
<dbReference type="PANTHER" id="PTHR39329:SF1">
    <property type="entry name" value="ETHANOLAMINE AMMONIA-LYASE LARGE SUBUNIT"/>
    <property type="match status" value="1"/>
</dbReference>
<feature type="binding site" evidence="1">
    <location>
        <position position="247"/>
    </location>
    <ligand>
        <name>adenosylcob(III)alamin</name>
        <dbReference type="ChEBI" id="CHEBI:18408"/>
    </ligand>
</feature>
<feature type="binding site" evidence="1">
    <location>
        <position position="363"/>
    </location>
    <ligand>
        <name>substrate</name>
    </ligand>
</feature>
<dbReference type="GO" id="GO:0008851">
    <property type="term" value="F:ethanolamine ammonia-lyase activity"/>
    <property type="evidence" value="ECO:0007669"/>
    <property type="project" value="UniProtKB-UniRule"/>
</dbReference>
<accession>A0A212KIW0</accession>
<keyword evidence="1" id="KW-0846">Cobalamin</keyword>
<dbReference type="PIRSF" id="PIRSF018788">
    <property type="entry name" value="EutB"/>
    <property type="match status" value="1"/>
</dbReference>
<feature type="binding site" evidence="1">
    <location>
        <position position="296"/>
    </location>
    <ligand>
        <name>adenosylcob(III)alamin</name>
        <dbReference type="ChEBI" id="CHEBI:18408"/>
    </ligand>
</feature>
<comment type="function">
    <text evidence="1">Catalyzes the deamination of various vicinal amino-alcohols to oxo compounds. Allows this organism to utilize ethanolamine as the sole source of nitrogen and carbon in the presence of vitamin B12.</text>
</comment>
<dbReference type="Gene3D" id="1.10.220.70">
    <property type="entry name" value="lyase"/>
    <property type="match status" value="1"/>
</dbReference>
<keyword evidence="1" id="KW-1283">Bacterial microcompartment</keyword>
<dbReference type="GO" id="GO:0031471">
    <property type="term" value="C:ethanolamine degradation polyhedral organelle"/>
    <property type="evidence" value="ECO:0007669"/>
    <property type="project" value="UniProtKB-UniRule"/>
</dbReference>
<gene>
    <name evidence="1 2" type="primary">eutB</name>
    <name evidence="2" type="ORF">KL86CLO1_13353</name>
</gene>
<dbReference type="GO" id="GO:0009350">
    <property type="term" value="C:ethanolamine ammonia-lyase complex"/>
    <property type="evidence" value="ECO:0007669"/>
    <property type="project" value="UniProtKB-UniRule"/>
</dbReference>
<feature type="binding site" evidence="1">
    <location>
        <begin position="160"/>
        <end position="162"/>
    </location>
    <ligand>
        <name>substrate</name>
    </ligand>
</feature>
<dbReference type="EC" id="4.3.1.7" evidence="1"/>
<dbReference type="AlphaFoldDB" id="A0A212KIW0"/>
<dbReference type="Pfam" id="PF06751">
    <property type="entry name" value="EutB"/>
    <property type="match status" value="1"/>
</dbReference>
<feature type="binding site" evidence="1">
    <location>
        <position position="402"/>
    </location>
    <ligand>
        <name>adenosylcob(III)alamin</name>
        <dbReference type="ChEBI" id="CHEBI:18408"/>
    </ligand>
</feature>
<comment type="pathway">
    <text evidence="1">Amine and polyamine degradation; ethanolamine degradation.</text>
</comment>
<dbReference type="Gene3D" id="3.20.20.70">
    <property type="entry name" value="Aldolase class I"/>
    <property type="match status" value="1"/>
</dbReference>
<evidence type="ECO:0000256" key="1">
    <source>
        <dbReference type="HAMAP-Rule" id="MF_00861"/>
    </source>
</evidence>
<name>A0A212KIW0_9FIRM</name>
<dbReference type="HAMAP" id="MF_00861">
    <property type="entry name" value="EutB"/>
    <property type="match status" value="1"/>
</dbReference>
<dbReference type="GO" id="GO:0031419">
    <property type="term" value="F:cobalamin binding"/>
    <property type="evidence" value="ECO:0007669"/>
    <property type="project" value="UniProtKB-UniRule"/>
</dbReference>
<comment type="similarity">
    <text evidence="1">Belongs to the EutB family.</text>
</comment>
<dbReference type="NCBIfam" id="NF011649">
    <property type="entry name" value="PRK15067.1"/>
    <property type="match status" value="1"/>
</dbReference>
<comment type="subcellular location">
    <subcellularLocation>
        <location evidence="1">Bacterial microcompartment</location>
    </subcellularLocation>
</comment>